<reference evidence="9" key="1">
    <citation type="journal article" date="2014" name="Proc. Natl. Acad. Sci. U.S.A.">
        <title>Extensive sampling of basidiomycete genomes demonstrates inadequacy of the white-rot/brown-rot paradigm for wood decay fungi.</title>
        <authorList>
            <person name="Riley R."/>
            <person name="Salamov A.A."/>
            <person name="Brown D.W."/>
            <person name="Nagy L.G."/>
            <person name="Floudas D."/>
            <person name="Held B.W."/>
            <person name="Levasseur A."/>
            <person name="Lombard V."/>
            <person name="Morin E."/>
            <person name="Otillar R."/>
            <person name="Lindquist E.A."/>
            <person name="Sun H."/>
            <person name="LaButti K.M."/>
            <person name="Schmutz J."/>
            <person name="Jabbour D."/>
            <person name="Luo H."/>
            <person name="Baker S.E."/>
            <person name="Pisabarro A.G."/>
            <person name="Walton J.D."/>
            <person name="Blanchette R.A."/>
            <person name="Henrissat B."/>
            <person name="Martin F."/>
            <person name="Cullen D."/>
            <person name="Hibbett D.S."/>
            <person name="Grigoriev I.V."/>
        </authorList>
    </citation>
    <scope>NUCLEOTIDE SEQUENCE [LARGE SCALE GENOMIC DNA]</scope>
    <source>
        <strain evidence="9">MUCL 33604</strain>
    </source>
</reference>
<evidence type="ECO:0000313" key="9">
    <source>
        <dbReference type="Proteomes" id="UP000027265"/>
    </source>
</evidence>
<dbReference type="STRING" id="933084.A0A067PFS9"/>
<evidence type="ECO:0000256" key="5">
    <source>
        <dbReference type="SAM" id="Coils"/>
    </source>
</evidence>
<dbReference type="Pfam" id="PF13445">
    <property type="entry name" value="zf-RING_UBOX"/>
    <property type="match status" value="1"/>
</dbReference>
<dbReference type="PROSITE" id="PS50089">
    <property type="entry name" value="ZF_RING_2"/>
    <property type="match status" value="1"/>
</dbReference>
<dbReference type="InterPro" id="IPR013083">
    <property type="entry name" value="Znf_RING/FYVE/PHD"/>
</dbReference>
<proteinExistence type="predicted"/>
<dbReference type="GO" id="GO:0008270">
    <property type="term" value="F:zinc ion binding"/>
    <property type="evidence" value="ECO:0007669"/>
    <property type="project" value="UniProtKB-KW"/>
</dbReference>
<protein>
    <recommendedName>
        <fullName evidence="7">RING-type domain-containing protein</fullName>
    </recommendedName>
</protein>
<dbReference type="HOGENOM" id="CLU_057727_0_0_1"/>
<evidence type="ECO:0000256" key="4">
    <source>
        <dbReference type="PROSITE-ProRule" id="PRU00175"/>
    </source>
</evidence>
<dbReference type="InParanoid" id="A0A067PFS9"/>
<keyword evidence="1" id="KW-0479">Metal-binding</keyword>
<dbReference type="SMART" id="SM00184">
    <property type="entry name" value="RING"/>
    <property type="match status" value="1"/>
</dbReference>
<evidence type="ECO:0000256" key="2">
    <source>
        <dbReference type="ARBA" id="ARBA00022771"/>
    </source>
</evidence>
<evidence type="ECO:0000256" key="1">
    <source>
        <dbReference type="ARBA" id="ARBA00022723"/>
    </source>
</evidence>
<name>A0A067PFS9_9AGAM</name>
<dbReference type="InterPro" id="IPR001841">
    <property type="entry name" value="Znf_RING"/>
</dbReference>
<evidence type="ECO:0000256" key="3">
    <source>
        <dbReference type="ARBA" id="ARBA00022833"/>
    </source>
</evidence>
<dbReference type="PROSITE" id="PS00518">
    <property type="entry name" value="ZF_RING_1"/>
    <property type="match status" value="1"/>
</dbReference>
<dbReference type="OrthoDB" id="3219336at2759"/>
<feature type="compositionally biased region" description="Basic residues" evidence="6">
    <location>
        <begin position="106"/>
        <end position="123"/>
    </location>
</feature>
<evidence type="ECO:0000313" key="8">
    <source>
        <dbReference type="EMBL" id="KDQ53639.1"/>
    </source>
</evidence>
<evidence type="ECO:0000259" key="7">
    <source>
        <dbReference type="PROSITE" id="PS50089"/>
    </source>
</evidence>
<evidence type="ECO:0000256" key="6">
    <source>
        <dbReference type="SAM" id="MobiDB-lite"/>
    </source>
</evidence>
<sequence>MPTTRSNSNQPPQAPAGRKPFQAKNHTHPAVRGPGGARKTRAAAAASKTVTDKIGAANPNQNTPAADNPIAEPNVNATTNTNAKTLPVRTEMDVIIIDSDDENPPPRKRQARAKVISKSRGKGKAIPMDDVVEISSDEEPESQSKEGGAGTNLDGQAGGSEDVWKERIRKLEQEVTRWKTQTARESSKRKAQANDDKAKLTSLMDVSDELNKVNKNLIDEKARLKAEIEELKKAKGKMDLSALDDLASCEICTFKMWEPYTLPACGHTFCQSCLTDWFNTTLAQHLTLHPNYTALPHIPHNYLPYIQNPTLNPVVTQQIKTHLRAQMEARVEPGYSCPSCREVVKGGAKGGRPVRVWVLRDMVREVGRLTGEKGPDEGKIGRGGAKQEGVWEGFWPSLLD</sequence>
<dbReference type="AlphaFoldDB" id="A0A067PFS9"/>
<feature type="coiled-coil region" evidence="5">
    <location>
        <begin position="207"/>
        <end position="241"/>
    </location>
</feature>
<keyword evidence="9" id="KW-1185">Reference proteome</keyword>
<feature type="compositionally biased region" description="Low complexity" evidence="6">
    <location>
        <begin position="42"/>
        <end position="53"/>
    </location>
</feature>
<feature type="compositionally biased region" description="Acidic residues" evidence="6">
    <location>
        <begin position="130"/>
        <end position="141"/>
    </location>
</feature>
<dbReference type="InterPro" id="IPR017907">
    <property type="entry name" value="Znf_RING_CS"/>
</dbReference>
<dbReference type="InterPro" id="IPR027370">
    <property type="entry name" value="Znf-RING_euk"/>
</dbReference>
<dbReference type="SUPFAM" id="SSF57850">
    <property type="entry name" value="RING/U-box"/>
    <property type="match status" value="1"/>
</dbReference>
<dbReference type="Gene3D" id="3.30.40.10">
    <property type="entry name" value="Zinc/RING finger domain, C3HC4 (zinc finger)"/>
    <property type="match status" value="1"/>
</dbReference>
<keyword evidence="3" id="KW-0862">Zinc</keyword>
<organism evidence="8 9">
    <name type="scientific">Jaapia argillacea MUCL 33604</name>
    <dbReference type="NCBI Taxonomy" id="933084"/>
    <lineage>
        <taxon>Eukaryota</taxon>
        <taxon>Fungi</taxon>
        <taxon>Dikarya</taxon>
        <taxon>Basidiomycota</taxon>
        <taxon>Agaricomycotina</taxon>
        <taxon>Agaricomycetes</taxon>
        <taxon>Agaricomycetidae</taxon>
        <taxon>Jaapiales</taxon>
        <taxon>Jaapiaceae</taxon>
        <taxon>Jaapia</taxon>
    </lineage>
</organism>
<dbReference type="Proteomes" id="UP000027265">
    <property type="component" value="Unassembled WGS sequence"/>
</dbReference>
<feature type="compositionally biased region" description="Polar residues" evidence="6">
    <location>
        <begin position="1"/>
        <end position="11"/>
    </location>
</feature>
<feature type="compositionally biased region" description="Low complexity" evidence="6">
    <location>
        <begin position="74"/>
        <end position="85"/>
    </location>
</feature>
<accession>A0A067PFS9</accession>
<dbReference type="EMBL" id="KL197733">
    <property type="protein sequence ID" value="KDQ53639.1"/>
    <property type="molecule type" value="Genomic_DNA"/>
</dbReference>
<feature type="region of interest" description="Disordered" evidence="6">
    <location>
        <begin position="1"/>
        <end position="162"/>
    </location>
</feature>
<keyword evidence="5" id="KW-0175">Coiled coil</keyword>
<feature type="domain" description="RING-type" evidence="7">
    <location>
        <begin position="249"/>
        <end position="341"/>
    </location>
</feature>
<keyword evidence="2 4" id="KW-0863">Zinc-finger</keyword>
<gene>
    <name evidence="8" type="ORF">JAAARDRAFT_39320</name>
</gene>